<dbReference type="Pfam" id="PF07997">
    <property type="entry name" value="DUF1694"/>
    <property type="match status" value="1"/>
</dbReference>
<name>A0ABU3FT92_9ENTE</name>
<proteinExistence type="predicted"/>
<evidence type="ECO:0000313" key="2">
    <source>
        <dbReference type="EMBL" id="MDT2828883.1"/>
    </source>
</evidence>
<feature type="compositionally biased region" description="Basic and acidic residues" evidence="1">
    <location>
        <begin position="1"/>
        <end position="12"/>
    </location>
</feature>
<dbReference type="SUPFAM" id="SSF160515">
    <property type="entry name" value="YueI-like"/>
    <property type="match status" value="1"/>
</dbReference>
<gene>
    <name evidence="2" type="ORF">P7H59_10570</name>
</gene>
<reference evidence="2 3" key="1">
    <citation type="submission" date="2023-03" db="EMBL/GenBank/DDBJ databases">
        <authorList>
            <person name="Shen W."/>
            <person name="Cai J."/>
        </authorList>
    </citation>
    <scope>NUCLEOTIDE SEQUENCE [LARGE SCALE GENOMIC DNA]</scope>
    <source>
        <strain evidence="2 3">B101</strain>
    </source>
</reference>
<dbReference type="InterPro" id="IPR029064">
    <property type="entry name" value="Ribosomal_eL30-like_sf"/>
</dbReference>
<comment type="caution">
    <text evidence="2">The sequence shown here is derived from an EMBL/GenBank/DDBJ whole genome shotgun (WGS) entry which is preliminary data.</text>
</comment>
<dbReference type="EMBL" id="JARQBN010000021">
    <property type="protein sequence ID" value="MDT2828883.1"/>
    <property type="molecule type" value="Genomic_DNA"/>
</dbReference>
<dbReference type="Proteomes" id="UP001265301">
    <property type="component" value="Unassembled WGS sequence"/>
</dbReference>
<dbReference type="Gene3D" id="3.30.1330.30">
    <property type="match status" value="1"/>
</dbReference>
<sequence length="149" mass="17343">MGQDELQKHLDASRYGSPQINPDEQKKYLGTFRERCFLSMTVKEMRNKENEENLLKEIKKEPTAHILINGAIQDSLQQRYLSIVTKEKMPFTIVSDTVIKDETEFGLLVVSDHAINEPVIDIEKKYPVKSDVDKGTEKEKTSLWRRLFE</sequence>
<dbReference type="PIRSF" id="PIRSF034303">
    <property type="entry name" value="DUF1694"/>
    <property type="match status" value="1"/>
</dbReference>
<protein>
    <submittedName>
        <fullName evidence="2">YueI family protein</fullName>
    </submittedName>
</protein>
<organism evidence="2 3">
    <name type="scientific">Enterococcus viikkiensis</name>
    <dbReference type="NCBI Taxonomy" id="930854"/>
    <lineage>
        <taxon>Bacteria</taxon>
        <taxon>Bacillati</taxon>
        <taxon>Bacillota</taxon>
        <taxon>Bacilli</taxon>
        <taxon>Lactobacillales</taxon>
        <taxon>Enterococcaceae</taxon>
        <taxon>Enterococcus</taxon>
    </lineage>
</organism>
<evidence type="ECO:0000313" key="3">
    <source>
        <dbReference type="Proteomes" id="UP001265301"/>
    </source>
</evidence>
<keyword evidence="3" id="KW-1185">Reference proteome</keyword>
<feature type="region of interest" description="Disordered" evidence="1">
    <location>
        <begin position="1"/>
        <end position="24"/>
    </location>
</feature>
<dbReference type="RefSeq" id="WP_311819495.1">
    <property type="nucleotide sequence ID" value="NZ_JARQBN010000021.1"/>
</dbReference>
<accession>A0ABU3FT92</accession>
<dbReference type="InterPro" id="IPR012543">
    <property type="entry name" value="DUF1694"/>
</dbReference>
<evidence type="ECO:0000256" key="1">
    <source>
        <dbReference type="SAM" id="MobiDB-lite"/>
    </source>
</evidence>